<dbReference type="Gene3D" id="2.120.10.80">
    <property type="entry name" value="Kelch-type beta propeller"/>
    <property type="match status" value="1"/>
</dbReference>
<dbReference type="InterPro" id="IPR051746">
    <property type="entry name" value="Kelch_domain_containing_8"/>
</dbReference>
<dbReference type="GeneID" id="103317328"/>
<keyword evidence="2" id="KW-0677">Repeat</keyword>
<organism evidence="3 4">
    <name type="scientific">Nasonia vitripennis</name>
    <name type="common">Parasitic wasp</name>
    <dbReference type="NCBI Taxonomy" id="7425"/>
    <lineage>
        <taxon>Eukaryota</taxon>
        <taxon>Metazoa</taxon>
        <taxon>Ecdysozoa</taxon>
        <taxon>Arthropoda</taxon>
        <taxon>Hexapoda</taxon>
        <taxon>Insecta</taxon>
        <taxon>Pterygota</taxon>
        <taxon>Neoptera</taxon>
        <taxon>Endopterygota</taxon>
        <taxon>Hymenoptera</taxon>
        <taxon>Apocrita</taxon>
        <taxon>Proctotrupomorpha</taxon>
        <taxon>Chalcidoidea</taxon>
        <taxon>Pteromalidae</taxon>
        <taxon>Pteromalinae</taxon>
        <taxon>Nasonia</taxon>
    </lineage>
</organism>
<proteinExistence type="predicted"/>
<evidence type="ECO:0000313" key="4">
    <source>
        <dbReference type="Proteomes" id="UP000002358"/>
    </source>
</evidence>
<sequence length="276" mass="30940">MGIFDSRSMEVYDPHADTWKTLGGTHYPRKWYNCAMHDGELYIIGGKVDSEIVSSVRIYNLQRHTIRSISSMNTKLRYVGAVGLNSFVYVCGGSNANHKSNVVESYCPATDEWKIMSPMHVSREDLAVVACQGYVYALGGCDEVSALDSVERYNPRIDQWMLLASTMNQKRFSFGAAVLGDKIYVCGGSSSKLLVSLKTMEVYDPKTNRWEYRPSMNTPRWGMLLISSMGKLWAIGGWDKSLPLSTIEVYPKFNVWTFAPSYCKIKGSVTGLLLAI</sequence>
<dbReference type="InterPro" id="IPR015915">
    <property type="entry name" value="Kelch-typ_b-propeller"/>
</dbReference>
<dbReference type="PANTHER" id="PTHR46260:SF3">
    <property type="entry name" value="RING-TYPE DOMAIN-CONTAINING PROTEIN"/>
    <property type="match status" value="1"/>
</dbReference>
<dbReference type="SUPFAM" id="SSF117281">
    <property type="entry name" value="Kelch motif"/>
    <property type="match status" value="1"/>
</dbReference>
<dbReference type="UniPathway" id="UPA00143"/>
<dbReference type="OrthoDB" id="45365at2759"/>
<dbReference type="PANTHER" id="PTHR46260">
    <property type="entry name" value="RING-TYPE DOMAIN-CONTAINING PROTEIN"/>
    <property type="match status" value="1"/>
</dbReference>
<dbReference type="Pfam" id="PF24681">
    <property type="entry name" value="Kelch_KLHDC2_KLHL20_DRC7"/>
    <property type="match status" value="1"/>
</dbReference>
<protein>
    <submittedName>
        <fullName evidence="3">Uncharacterized protein</fullName>
    </submittedName>
</protein>
<dbReference type="KEGG" id="nvi:103317328"/>
<dbReference type="Proteomes" id="UP000002358">
    <property type="component" value="Chromosome 1"/>
</dbReference>
<keyword evidence="1" id="KW-0880">Kelch repeat</keyword>
<dbReference type="EnsemblMetazoa" id="XM_031923436">
    <property type="protein sequence ID" value="XP_031779296"/>
    <property type="gene ID" value="LOC103317328"/>
</dbReference>
<evidence type="ECO:0000256" key="2">
    <source>
        <dbReference type="ARBA" id="ARBA00022737"/>
    </source>
</evidence>
<reference evidence="3" key="1">
    <citation type="submission" date="2021-01" db="UniProtKB">
        <authorList>
            <consortium name="EnsemblMetazoa"/>
        </authorList>
    </citation>
    <scope>IDENTIFICATION</scope>
</reference>
<dbReference type="SMR" id="A0A7M7Q1D9"/>
<accession>A0A7M7Q1D9</accession>
<evidence type="ECO:0000313" key="3">
    <source>
        <dbReference type="EnsemblMetazoa" id="XP_031779296"/>
    </source>
</evidence>
<dbReference type="SMART" id="SM00612">
    <property type="entry name" value="Kelch"/>
    <property type="match status" value="6"/>
</dbReference>
<dbReference type="InterPro" id="IPR006652">
    <property type="entry name" value="Kelch_1"/>
</dbReference>
<name>A0A7M7Q1D9_NASVI</name>
<keyword evidence="4" id="KW-1185">Reference proteome</keyword>
<evidence type="ECO:0000256" key="1">
    <source>
        <dbReference type="ARBA" id="ARBA00022441"/>
    </source>
</evidence>
<dbReference type="InParanoid" id="A0A7M7Q1D9"/>
<dbReference type="AlphaFoldDB" id="A0A7M7Q1D9"/>
<dbReference type="RefSeq" id="XP_031779296.1">
    <property type="nucleotide sequence ID" value="XM_031923436.1"/>
</dbReference>
<dbReference type="GO" id="GO:0016567">
    <property type="term" value="P:protein ubiquitination"/>
    <property type="evidence" value="ECO:0007669"/>
    <property type="project" value="UniProtKB-UniPathway"/>
</dbReference>